<sequence length="256" mass="28569">MRKVIVVTLILALLALTYFLPSLKYPHENSQLHPSIILGYAYVTPDEKVKLRVLWCLNGSEQVLLKFGGVKKVLVPKDADIEMGEIEGEVVIKPSGDIKGLLFALPEGSSKVYLARVNVKVEFGSSYPLKITKNATTSITLYINGTYTTYYGVEVVNPTNETIKLKGVIFPVQGVKILSFGFSNESIFDVPQEPVNLSRVLLPHAKGTLVIYIQIDREIDGLVFKPKVILEVNGREYPLSVPEMTFVRAICRKEKR</sequence>
<evidence type="ECO:0000313" key="3">
    <source>
        <dbReference type="Proteomes" id="UP000093069"/>
    </source>
</evidence>
<evidence type="ECO:0000313" key="2">
    <source>
        <dbReference type="EMBL" id="CUX77261.1"/>
    </source>
</evidence>
<evidence type="ECO:0000313" key="1">
    <source>
        <dbReference type="EMBL" id="ASJ16014.1"/>
    </source>
</evidence>
<dbReference type="AlphaFoldDB" id="A0A160VUC7"/>
<dbReference type="KEGG" id="tch:CHITON_0482"/>
<accession>A0A160VUC7</accession>
<reference evidence="1 4" key="3">
    <citation type="submission" date="2016-04" db="EMBL/GenBank/DDBJ databases">
        <title>Complete genome sequence of Thermococcus chitonophagus type strain GC74.</title>
        <authorList>
            <person name="Oger P.M."/>
        </authorList>
    </citation>
    <scope>NUCLEOTIDE SEQUENCE [LARGE SCALE GENOMIC DNA]</scope>
    <source>
        <strain evidence="1 4">GC74</strain>
    </source>
</reference>
<name>A0A160VUC7_9EURY</name>
<gene>
    <name evidence="1" type="ORF">A3L04_02435</name>
    <name evidence="2" type="ORF">CHITON_0482</name>
</gene>
<dbReference type="Proteomes" id="UP000250189">
    <property type="component" value="Chromosome"/>
</dbReference>
<dbReference type="RefSeq" id="WP_068576398.1">
    <property type="nucleotide sequence ID" value="NZ_CP015193.1"/>
</dbReference>
<dbReference type="GeneID" id="33321395"/>
<organism evidence="2 3">
    <name type="scientific">Thermococcus chitonophagus</name>
    <dbReference type="NCBI Taxonomy" id="54262"/>
    <lineage>
        <taxon>Archaea</taxon>
        <taxon>Methanobacteriati</taxon>
        <taxon>Methanobacteriota</taxon>
        <taxon>Thermococci</taxon>
        <taxon>Thermococcales</taxon>
        <taxon>Thermococcaceae</taxon>
        <taxon>Thermococcus</taxon>
    </lineage>
</organism>
<dbReference type="STRING" id="54262.CHITON_0482"/>
<dbReference type="OrthoDB" id="381949at2157"/>
<protein>
    <submittedName>
        <fullName evidence="2">Uncharacterized protein</fullName>
    </submittedName>
</protein>
<dbReference type="Proteomes" id="UP000093069">
    <property type="component" value="Chromosome I"/>
</dbReference>
<evidence type="ECO:0000313" key="4">
    <source>
        <dbReference type="Proteomes" id="UP000250189"/>
    </source>
</evidence>
<reference evidence="2" key="2">
    <citation type="submission" date="2016-01" db="EMBL/GenBank/DDBJ databases">
        <authorList>
            <person name="Oliw E.H."/>
        </authorList>
    </citation>
    <scope>NUCLEOTIDE SEQUENCE</scope>
    <source>
        <strain evidence="2">1</strain>
    </source>
</reference>
<dbReference type="EMBL" id="CP015193">
    <property type="protein sequence ID" value="ASJ16014.1"/>
    <property type="molecule type" value="Genomic_DNA"/>
</dbReference>
<reference evidence="3" key="1">
    <citation type="submission" date="2016-01" db="EMBL/GenBank/DDBJ databases">
        <authorList>
            <person name="Vorgias C.E."/>
        </authorList>
    </citation>
    <scope>NUCLEOTIDE SEQUENCE [LARGE SCALE GENOMIC DNA]</scope>
</reference>
<dbReference type="EMBL" id="LN999010">
    <property type="protein sequence ID" value="CUX77261.1"/>
    <property type="molecule type" value="Genomic_DNA"/>
</dbReference>
<proteinExistence type="predicted"/>
<keyword evidence="4" id="KW-1185">Reference proteome</keyword>